<dbReference type="Pfam" id="PF06750">
    <property type="entry name" value="A24_N_bact"/>
    <property type="match status" value="1"/>
</dbReference>
<dbReference type="InterPro" id="IPR050882">
    <property type="entry name" value="Prepilin_peptidase/N-MTase"/>
</dbReference>
<dbReference type="PANTHER" id="PTHR30487">
    <property type="entry name" value="TYPE 4 PREPILIN-LIKE PROTEINS LEADER PEPTIDE-PROCESSING ENZYME"/>
    <property type="match status" value="1"/>
</dbReference>
<dbReference type="RefSeq" id="WP_092091266.1">
    <property type="nucleotide sequence ID" value="NZ_FOQE01000004.1"/>
</dbReference>
<evidence type="ECO:0000256" key="3">
    <source>
        <dbReference type="ARBA" id="ARBA00022475"/>
    </source>
</evidence>
<keyword evidence="6 7" id="KW-0472">Membrane</keyword>
<feature type="transmembrane region" description="Helical" evidence="7">
    <location>
        <begin position="181"/>
        <end position="214"/>
    </location>
</feature>
<feature type="transmembrane region" description="Helical" evidence="7">
    <location>
        <begin position="6"/>
        <end position="26"/>
    </location>
</feature>
<dbReference type="AlphaFoldDB" id="A0A1I3B6S5"/>
<dbReference type="Proteomes" id="UP000198668">
    <property type="component" value="Unassembled WGS sequence"/>
</dbReference>
<keyword evidence="4 7" id="KW-0812">Transmembrane</keyword>
<evidence type="ECO:0000256" key="7">
    <source>
        <dbReference type="SAM" id="Phobius"/>
    </source>
</evidence>
<feature type="transmembrane region" description="Helical" evidence="7">
    <location>
        <begin position="226"/>
        <end position="253"/>
    </location>
</feature>
<dbReference type="Gene3D" id="1.20.120.1220">
    <property type="match status" value="1"/>
</dbReference>
<keyword evidence="11" id="KW-1185">Reference proteome</keyword>
<keyword evidence="3" id="KW-1003">Cell membrane</keyword>
<dbReference type="Pfam" id="PF01478">
    <property type="entry name" value="Peptidase_A24"/>
    <property type="match status" value="1"/>
</dbReference>
<dbReference type="OrthoDB" id="9789291at2"/>
<feature type="transmembrane region" description="Helical" evidence="7">
    <location>
        <begin position="99"/>
        <end position="117"/>
    </location>
</feature>
<keyword evidence="10" id="KW-0808">Transferase</keyword>
<dbReference type="GO" id="GO:0005886">
    <property type="term" value="C:plasma membrane"/>
    <property type="evidence" value="ECO:0007669"/>
    <property type="project" value="UniProtKB-SubCell"/>
</dbReference>
<protein>
    <submittedName>
        <fullName evidence="10">Leader peptidase (Prepilin peptidase) / N-methyltransferase</fullName>
    </submittedName>
</protein>
<keyword evidence="5 7" id="KW-1133">Transmembrane helix</keyword>
<evidence type="ECO:0000256" key="1">
    <source>
        <dbReference type="ARBA" id="ARBA00004651"/>
    </source>
</evidence>
<dbReference type="InterPro" id="IPR010627">
    <property type="entry name" value="Prepilin_pept_A24_N"/>
</dbReference>
<dbReference type="EMBL" id="FOQE01000004">
    <property type="protein sequence ID" value="SFH57932.1"/>
    <property type="molecule type" value="Genomic_DNA"/>
</dbReference>
<name>A0A1I3B6S5_9LACT</name>
<feature type="domain" description="Prepilin type IV endopeptidase peptidase" evidence="8">
    <location>
        <begin position="107"/>
        <end position="210"/>
    </location>
</feature>
<evidence type="ECO:0000313" key="10">
    <source>
        <dbReference type="EMBL" id="SFH57932.1"/>
    </source>
</evidence>
<evidence type="ECO:0000256" key="5">
    <source>
        <dbReference type="ARBA" id="ARBA00022989"/>
    </source>
</evidence>
<dbReference type="GO" id="GO:0006465">
    <property type="term" value="P:signal peptide processing"/>
    <property type="evidence" value="ECO:0007669"/>
    <property type="project" value="TreeGrafter"/>
</dbReference>
<comment type="similarity">
    <text evidence="2">Belongs to the peptidase A24 family.</text>
</comment>
<dbReference type="InterPro" id="IPR000045">
    <property type="entry name" value="Prepilin_IV_endopep_pep"/>
</dbReference>
<reference evidence="10 11" key="1">
    <citation type="submission" date="2016-10" db="EMBL/GenBank/DDBJ databases">
        <authorList>
            <person name="de Groot N.N."/>
        </authorList>
    </citation>
    <scope>NUCLEOTIDE SEQUENCE [LARGE SCALE GENOMIC DNA]</scope>
    <source>
        <strain evidence="10 11">DSM 27630</strain>
    </source>
</reference>
<dbReference type="GO" id="GO:0032259">
    <property type="term" value="P:methylation"/>
    <property type="evidence" value="ECO:0007669"/>
    <property type="project" value="UniProtKB-KW"/>
</dbReference>
<feature type="domain" description="Prepilin peptidase A24 N-terminal" evidence="9">
    <location>
        <begin position="12"/>
        <end position="93"/>
    </location>
</feature>
<comment type="subcellular location">
    <subcellularLocation>
        <location evidence="1">Cell membrane</location>
        <topology evidence="1">Multi-pass membrane protein</topology>
    </subcellularLocation>
</comment>
<sequence>MSDSFILFSLLLYGCIWGSFLMVVGLRVPLHQSIISTPSHCPHCQHRLSAFELIPVLSYLLQRGTCYQCHRKIPPLYPLTESLAAGLLALSYFKANGDLFFFLQLFLLLTFGLIFFVSDLSYQLLPDVIMLPFLLLSLVWIFYAHPTQLMIRGFTGLVFFLLFSLMYHFYPGSIGGGDVKYFGILAFLVGYQQMILALLLTSLSALLICLPLYLLKGYDKKQPIPFAPFIFFGSFTAVYIGTAFFQSLPIFLLP</sequence>
<organism evidence="10 11">
    <name type="scientific">Pisciglobus halotolerans</name>
    <dbReference type="NCBI Taxonomy" id="745365"/>
    <lineage>
        <taxon>Bacteria</taxon>
        <taxon>Bacillati</taxon>
        <taxon>Bacillota</taxon>
        <taxon>Bacilli</taxon>
        <taxon>Lactobacillales</taxon>
        <taxon>Carnobacteriaceae</taxon>
    </lineage>
</organism>
<evidence type="ECO:0000313" key="11">
    <source>
        <dbReference type="Proteomes" id="UP000198668"/>
    </source>
</evidence>
<feature type="transmembrane region" description="Helical" evidence="7">
    <location>
        <begin position="149"/>
        <end position="169"/>
    </location>
</feature>
<evidence type="ECO:0000259" key="8">
    <source>
        <dbReference type="Pfam" id="PF01478"/>
    </source>
</evidence>
<evidence type="ECO:0000256" key="4">
    <source>
        <dbReference type="ARBA" id="ARBA00022692"/>
    </source>
</evidence>
<evidence type="ECO:0000256" key="2">
    <source>
        <dbReference type="ARBA" id="ARBA00005801"/>
    </source>
</evidence>
<dbReference type="GO" id="GO:0008168">
    <property type="term" value="F:methyltransferase activity"/>
    <property type="evidence" value="ECO:0007669"/>
    <property type="project" value="UniProtKB-KW"/>
</dbReference>
<proteinExistence type="inferred from homology"/>
<dbReference type="PANTHER" id="PTHR30487:SF0">
    <property type="entry name" value="PREPILIN LEADER PEPTIDASE_N-METHYLTRANSFERASE-RELATED"/>
    <property type="match status" value="1"/>
</dbReference>
<evidence type="ECO:0000259" key="9">
    <source>
        <dbReference type="Pfam" id="PF06750"/>
    </source>
</evidence>
<gene>
    <name evidence="10" type="ORF">SAMN04489868_10456</name>
</gene>
<dbReference type="GO" id="GO:0004190">
    <property type="term" value="F:aspartic-type endopeptidase activity"/>
    <property type="evidence" value="ECO:0007669"/>
    <property type="project" value="InterPro"/>
</dbReference>
<evidence type="ECO:0000256" key="6">
    <source>
        <dbReference type="ARBA" id="ARBA00023136"/>
    </source>
</evidence>
<feature type="transmembrane region" description="Helical" evidence="7">
    <location>
        <begin position="124"/>
        <end position="143"/>
    </location>
</feature>
<accession>A0A1I3B6S5</accession>
<keyword evidence="10" id="KW-0489">Methyltransferase</keyword>